<evidence type="ECO:0000313" key="2">
    <source>
        <dbReference type="Proteomes" id="UP000027138"/>
    </source>
</evidence>
<dbReference type="Proteomes" id="UP000027138">
    <property type="component" value="Unassembled WGS sequence"/>
</dbReference>
<accession>A0A067L450</accession>
<dbReference type="EMBL" id="KK914277">
    <property type="protein sequence ID" value="KDP43211.1"/>
    <property type="molecule type" value="Genomic_DNA"/>
</dbReference>
<organism evidence="1 2">
    <name type="scientific">Jatropha curcas</name>
    <name type="common">Barbados nut</name>
    <dbReference type="NCBI Taxonomy" id="180498"/>
    <lineage>
        <taxon>Eukaryota</taxon>
        <taxon>Viridiplantae</taxon>
        <taxon>Streptophyta</taxon>
        <taxon>Embryophyta</taxon>
        <taxon>Tracheophyta</taxon>
        <taxon>Spermatophyta</taxon>
        <taxon>Magnoliopsida</taxon>
        <taxon>eudicotyledons</taxon>
        <taxon>Gunneridae</taxon>
        <taxon>Pentapetalae</taxon>
        <taxon>rosids</taxon>
        <taxon>fabids</taxon>
        <taxon>Malpighiales</taxon>
        <taxon>Euphorbiaceae</taxon>
        <taxon>Crotonoideae</taxon>
        <taxon>Jatropheae</taxon>
        <taxon>Jatropha</taxon>
    </lineage>
</organism>
<proteinExistence type="predicted"/>
<sequence length="124" mass="13852">MEVDTQALHLASLVEMNSSMVLVHVIRLGIERDRDLEGCPPRDERLEGGCGARSGQTRHWLNKVIADLDSSRKLESGGGDLIIFWAVSLFRPLCTAAVQRNSGEDSERQNDPLFAWITKIKSDF</sequence>
<gene>
    <name evidence="1" type="ORF">JCGZ_22763</name>
</gene>
<reference evidence="1 2" key="1">
    <citation type="journal article" date="2014" name="PLoS ONE">
        <title>Global Analysis of Gene Expression Profiles in Physic Nut (Jatropha curcas L.) Seedlings Exposed to Salt Stress.</title>
        <authorList>
            <person name="Zhang L."/>
            <person name="Zhang C."/>
            <person name="Wu P."/>
            <person name="Chen Y."/>
            <person name="Li M."/>
            <person name="Jiang H."/>
            <person name="Wu G."/>
        </authorList>
    </citation>
    <scope>NUCLEOTIDE SEQUENCE [LARGE SCALE GENOMIC DNA]</scope>
    <source>
        <strain evidence="2">cv. GZQX0401</strain>
        <tissue evidence="1">Young leaves</tissue>
    </source>
</reference>
<dbReference type="AlphaFoldDB" id="A0A067L450"/>
<evidence type="ECO:0000313" key="1">
    <source>
        <dbReference type="EMBL" id="KDP43211.1"/>
    </source>
</evidence>
<name>A0A067L450_JATCU</name>
<protein>
    <submittedName>
        <fullName evidence="1">Uncharacterized protein</fullName>
    </submittedName>
</protein>
<keyword evidence="2" id="KW-1185">Reference proteome</keyword>